<dbReference type="PROSITE" id="PS00518">
    <property type="entry name" value="ZF_RING_1"/>
    <property type="match status" value="1"/>
</dbReference>
<comment type="function">
    <text evidence="6">Involved in pre-mRNA splicing.</text>
</comment>
<evidence type="ECO:0000259" key="9">
    <source>
        <dbReference type="PROSITE" id="PS50103"/>
    </source>
</evidence>
<dbReference type="InterPro" id="IPR017907">
    <property type="entry name" value="Znf_RING_CS"/>
</dbReference>
<dbReference type="CDD" id="cd16539">
    <property type="entry name" value="RING-HC_RNF113A_B"/>
    <property type="match status" value="1"/>
</dbReference>
<reference evidence="11" key="1">
    <citation type="submission" date="2017-03" db="EMBL/GenBank/DDBJ databases">
        <title>Genomes of endolithic fungi from Antarctica.</title>
        <authorList>
            <person name="Coleine C."/>
            <person name="Masonjones S."/>
            <person name="Stajich J.E."/>
        </authorList>
    </citation>
    <scope>NUCLEOTIDE SEQUENCE [LARGE SCALE GENOMIC DNA]</scope>
    <source>
        <strain evidence="11">CCFEE 5527</strain>
    </source>
</reference>
<dbReference type="PROSITE" id="PS50089">
    <property type="entry name" value="ZF_RING_2"/>
    <property type="match status" value="1"/>
</dbReference>
<feature type="compositionally biased region" description="Basic and acidic residues" evidence="7">
    <location>
        <begin position="199"/>
        <end position="214"/>
    </location>
</feature>
<comment type="subcellular location">
    <subcellularLocation>
        <location evidence="6">Nucleus</location>
    </subcellularLocation>
</comment>
<evidence type="ECO:0000256" key="4">
    <source>
        <dbReference type="ARBA" id="ARBA00022833"/>
    </source>
</evidence>
<keyword evidence="3 5" id="KW-0863">Zinc-finger</keyword>
<evidence type="ECO:0000313" key="10">
    <source>
        <dbReference type="EMBL" id="OQO10986.1"/>
    </source>
</evidence>
<dbReference type="PROSITE" id="PS50103">
    <property type="entry name" value="ZF_C3H1"/>
    <property type="match status" value="1"/>
</dbReference>
<feature type="region of interest" description="Disordered" evidence="7">
    <location>
        <begin position="1"/>
        <end position="93"/>
    </location>
</feature>
<comment type="caution">
    <text evidence="10">The sequence shown here is derived from an EMBL/GenBank/DDBJ whole genome shotgun (WGS) entry which is preliminary data.</text>
</comment>
<evidence type="ECO:0000313" key="11">
    <source>
        <dbReference type="Proteomes" id="UP000192596"/>
    </source>
</evidence>
<dbReference type="Pfam" id="PF13923">
    <property type="entry name" value="zf-C3HC4_2"/>
    <property type="match status" value="1"/>
</dbReference>
<dbReference type="GO" id="GO:0005684">
    <property type="term" value="C:U2-type spliceosomal complex"/>
    <property type="evidence" value="ECO:0007669"/>
    <property type="project" value="TreeGrafter"/>
</dbReference>
<feature type="region of interest" description="Disordered" evidence="7">
    <location>
        <begin position="294"/>
        <end position="317"/>
    </location>
</feature>
<dbReference type="Pfam" id="PF00642">
    <property type="entry name" value="zf-CCCH"/>
    <property type="match status" value="1"/>
</dbReference>
<gene>
    <name evidence="10" type="ORF">B0A48_05241</name>
</gene>
<accession>A0A1V8THZ9</accession>
<evidence type="ECO:0000259" key="8">
    <source>
        <dbReference type="PROSITE" id="PS50089"/>
    </source>
</evidence>
<sequence>MADTAPATAPITFKKRAPKSSTARKRPATPPPASDSDSDGSSDDSTSGTRVKRRKTTGLTTTSVNGQGHTADLSKSTKVTADRSTAIAASSDATRSSTWFTDAGLQATSTGTSSQKSDLTLAASTSYIQPSTATTTSKASLGPVKAPPSNVRAIITTDFAPDVCKDYKQTGFCGFGDSCKFLHAREDYKQGWQLDKEWEKAGKKDKAGGKPKAGEDEDLDDEAKMLKDVPFKCIICKEDYKMPVVTKCGHYFCERCAMTRYMKEKKKGCAQCGKDTSGSFGVAKKLKELLERKTKRQEEAEGGGGDECRLKNGSTIL</sequence>
<dbReference type="InParanoid" id="A0A1V8THZ9"/>
<dbReference type="InterPro" id="IPR039971">
    <property type="entry name" value="CWC24-like"/>
</dbReference>
<protein>
    <recommendedName>
        <fullName evidence="6">Pre-mRNA-splicing factor CWC24</fullName>
    </recommendedName>
</protein>
<dbReference type="AlphaFoldDB" id="A0A1V8THZ9"/>
<dbReference type="OrthoDB" id="25761at2759"/>
<comment type="similarity">
    <text evidence="1 6">Belongs to the CWC24 family.</text>
</comment>
<dbReference type="SMART" id="SM00356">
    <property type="entry name" value="ZnF_C3H1"/>
    <property type="match status" value="1"/>
</dbReference>
<feature type="domain" description="C3H1-type" evidence="9">
    <location>
        <begin position="158"/>
        <end position="186"/>
    </location>
</feature>
<proteinExistence type="inferred from homology"/>
<feature type="compositionally biased region" description="Polar residues" evidence="7">
    <location>
        <begin position="57"/>
        <end position="93"/>
    </location>
</feature>
<dbReference type="GO" id="GO:0008270">
    <property type="term" value="F:zinc ion binding"/>
    <property type="evidence" value="ECO:0007669"/>
    <property type="project" value="UniProtKB-KW"/>
</dbReference>
<feature type="compositionally biased region" description="Basic residues" evidence="7">
    <location>
        <begin position="13"/>
        <end position="27"/>
    </location>
</feature>
<keyword evidence="2 5" id="KW-0479">Metal-binding</keyword>
<keyword evidence="6" id="KW-0539">Nucleus</keyword>
<dbReference type="SMART" id="SM00184">
    <property type="entry name" value="RING"/>
    <property type="match status" value="1"/>
</dbReference>
<keyword evidence="11" id="KW-1185">Reference proteome</keyword>
<evidence type="ECO:0000256" key="2">
    <source>
        <dbReference type="ARBA" id="ARBA00022723"/>
    </source>
</evidence>
<dbReference type="PANTHER" id="PTHR12930:SF0">
    <property type="entry name" value="RING FINGER PROTEIN 113B"/>
    <property type="match status" value="1"/>
</dbReference>
<feature type="region of interest" description="Disordered" evidence="7">
    <location>
        <begin position="199"/>
        <end position="221"/>
    </location>
</feature>
<evidence type="ECO:0000256" key="5">
    <source>
        <dbReference type="PROSITE-ProRule" id="PRU00723"/>
    </source>
</evidence>
<keyword evidence="6" id="KW-0747">Spliceosome</keyword>
<keyword evidence="6" id="KW-0507">mRNA processing</keyword>
<comment type="subunit">
    <text evidence="6">Associated with the spliceosome.</text>
</comment>
<dbReference type="EMBL" id="NAJO01000007">
    <property type="protein sequence ID" value="OQO10986.1"/>
    <property type="molecule type" value="Genomic_DNA"/>
</dbReference>
<dbReference type="SUPFAM" id="SSF57850">
    <property type="entry name" value="RING/U-box"/>
    <property type="match status" value="1"/>
</dbReference>
<dbReference type="GO" id="GO:0034247">
    <property type="term" value="P:snoRNA splicing"/>
    <property type="evidence" value="ECO:0007669"/>
    <property type="project" value="TreeGrafter"/>
</dbReference>
<dbReference type="InterPro" id="IPR000571">
    <property type="entry name" value="Znf_CCCH"/>
</dbReference>
<dbReference type="InterPro" id="IPR013083">
    <property type="entry name" value="Znf_RING/FYVE/PHD"/>
</dbReference>
<feature type="domain" description="RING-type" evidence="8">
    <location>
        <begin position="233"/>
        <end position="272"/>
    </location>
</feature>
<dbReference type="GO" id="GO:0003677">
    <property type="term" value="F:DNA binding"/>
    <property type="evidence" value="ECO:0007669"/>
    <property type="project" value="UniProtKB-UniRule"/>
</dbReference>
<evidence type="ECO:0000256" key="7">
    <source>
        <dbReference type="SAM" id="MobiDB-lite"/>
    </source>
</evidence>
<keyword evidence="6" id="KW-0508">mRNA splicing</keyword>
<dbReference type="Gene3D" id="3.30.40.10">
    <property type="entry name" value="Zinc/RING finger domain, C3HC4 (zinc finger)"/>
    <property type="match status" value="1"/>
</dbReference>
<evidence type="ECO:0000256" key="1">
    <source>
        <dbReference type="ARBA" id="ARBA00009161"/>
    </source>
</evidence>
<feature type="zinc finger region" description="C3H1-type" evidence="5">
    <location>
        <begin position="158"/>
        <end position="186"/>
    </location>
</feature>
<evidence type="ECO:0000256" key="6">
    <source>
        <dbReference type="RuleBase" id="RU367110"/>
    </source>
</evidence>
<keyword evidence="4 5" id="KW-0862">Zinc</keyword>
<evidence type="ECO:0000256" key="3">
    <source>
        <dbReference type="ARBA" id="ARBA00022771"/>
    </source>
</evidence>
<dbReference type="STRING" id="1507870.A0A1V8THZ9"/>
<dbReference type="Proteomes" id="UP000192596">
    <property type="component" value="Unassembled WGS sequence"/>
</dbReference>
<organism evidence="10 11">
    <name type="scientific">Cryoendolithus antarcticus</name>
    <dbReference type="NCBI Taxonomy" id="1507870"/>
    <lineage>
        <taxon>Eukaryota</taxon>
        <taxon>Fungi</taxon>
        <taxon>Dikarya</taxon>
        <taxon>Ascomycota</taxon>
        <taxon>Pezizomycotina</taxon>
        <taxon>Dothideomycetes</taxon>
        <taxon>Dothideomycetidae</taxon>
        <taxon>Cladosporiales</taxon>
        <taxon>Cladosporiaceae</taxon>
        <taxon>Cryoendolithus</taxon>
    </lineage>
</organism>
<dbReference type="InterPro" id="IPR001841">
    <property type="entry name" value="Znf_RING"/>
</dbReference>
<name>A0A1V8THZ9_9PEZI</name>
<dbReference type="InterPro" id="IPR036855">
    <property type="entry name" value="Znf_CCCH_sf"/>
</dbReference>
<dbReference type="PANTHER" id="PTHR12930">
    <property type="entry name" value="ZINC FINGER PROTEIN 183"/>
    <property type="match status" value="1"/>
</dbReference>
<dbReference type="GO" id="GO:0006397">
    <property type="term" value="P:mRNA processing"/>
    <property type="evidence" value="ECO:0007669"/>
    <property type="project" value="UniProtKB-KW"/>
</dbReference>
<dbReference type="SUPFAM" id="SSF90229">
    <property type="entry name" value="CCCH zinc finger"/>
    <property type="match status" value="1"/>
</dbReference>
<keyword evidence="6" id="KW-0238">DNA-binding</keyword>